<name>A0A4R8M4C5_9BACT</name>
<dbReference type="PANTHER" id="PTHR18964">
    <property type="entry name" value="ROK (REPRESSOR, ORF, KINASE) FAMILY"/>
    <property type="match status" value="1"/>
</dbReference>
<evidence type="ECO:0000313" key="3">
    <source>
        <dbReference type="Proteomes" id="UP000295066"/>
    </source>
</evidence>
<evidence type="ECO:0000256" key="1">
    <source>
        <dbReference type="ARBA" id="ARBA00006479"/>
    </source>
</evidence>
<dbReference type="RefSeq" id="WP_133958549.1">
    <property type="nucleotide sequence ID" value="NZ_SORI01000018.1"/>
</dbReference>
<sequence>MKAVGVDLGGHKIAAALVEDGHILRRISEPTSGREPDGILSQIAVMVKSLGACADCPVGVGIPGVLDADRETALLLPNFSGWNGLPLRKMLSSKIGLPVAMENDANCHALGEGWGGAAVGMDDFLLLALGTGIGGAIVTGGRILKGFHGMAGEPGHLVVGSGEPCGCGSHGHLEGISGADALERQARAMGLQPDLKYLWTRRTDPAVAPLWDRGLDHLAKGIASAVHLLDPQAVILGGGLSRGENFLAVLRPRVLDYLAAPFRKTLDLRLSLLGNDAATIGAAALTRS</sequence>
<evidence type="ECO:0000313" key="2">
    <source>
        <dbReference type="EMBL" id="TDY56661.1"/>
    </source>
</evidence>
<keyword evidence="2" id="KW-0418">Kinase</keyword>
<dbReference type="InterPro" id="IPR000600">
    <property type="entry name" value="ROK"/>
</dbReference>
<reference evidence="2 3" key="1">
    <citation type="submission" date="2019-03" db="EMBL/GenBank/DDBJ databases">
        <title>Genomic Encyclopedia of Type Strains, Phase IV (KMG-IV): sequencing the most valuable type-strain genomes for metagenomic binning, comparative biology and taxonomic classification.</title>
        <authorList>
            <person name="Goeker M."/>
        </authorList>
    </citation>
    <scope>NUCLEOTIDE SEQUENCE [LARGE SCALE GENOMIC DNA]</scope>
    <source>
        <strain evidence="2 3">DSM 25964</strain>
    </source>
</reference>
<dbReference type="EMBL" id="SORI01000018">
    <property type="protein sequence ID" value="TDY56661.1"/>
    <property type="molecule type" value="Genomic_DNA"/>
</dbReference>
<accession>A0A4R8M4C5</accession>
<dbReference type="OrthoDB" id="9795247at2"/>
<comment type="caution">
    <text evidence="2">The sequence shown here is derived from an EMBL/GenBank/DDBJ whole genome shotgun (WGS) entry which is preliminary data.</text>
</comment>
<organism evidence="2 3">
    <name type="scientific">Aminivibrio pyruvatiphilus</name>
    <dbReference type="NCBI Taxonomy" id="1005740"/>
    <lineage>
        <taxon>Bacteria</taxon>
        <taxon>Thermotogati</taxon>
        <taxon>Synergistota</taxon>
        <taxon>Synergistia</taxon>
        <taxon>Synergistales</taxon>
        <taxon>Aminobacteriaceae</taxon>
        <taxon>Aminivibrio</taxon>
    </lineage>
</organism>
<keyword evidence="2" id="KW-0808">Transferase</keyword>
<dbReference type="SUPFAM" id="SSF53067">
    <property type="entry name" value="Actin-like ATPase domain"/>
    <property type="match status" value="1"/>
</dbReference>
<dbReference type="InterPro" id="IPR049874">
    <property type="entry name" value="ROK_cs"/>
</dbReference>
<comment type="similarity">
    <text evidence="1">Belongs to the ROK (NagC/XylR) family.</text>
</comment>
<dbReference type="Gene3D" id="3.30.420.40">
    <property type="match status" value="2"/>
</dbReference>
<dbReference type="Pfam" id="PF00480">
    <property type="entry name" value="ROK"/>
    <property type="match status" value="1"/>
</dbReference>
<dbReference type="Proteomes" id="UP000295066">
    <property type="component" value="Unassembled WGS sequence"/>
</dbReference>
<protein>
    <submittedName>
        <fullName evidence="2">Glucokinase</fullName>
    </submittedName>
</protein>
<dbReference type="PANTHER" id="PTHR18964:SF149">
    <property type="entry name" value="BIFUNCTIONAL UDP-N-ACETYLGLUCOSAMINE 2-EPIMERASE_N-ACETYLMANNOSAMINE KINASE"/>
    <property type="match status" value="1"/>
</dbReference>
<keyword evidence="3" id="KW-1185">Reference proteome</keyword>
<gene>
    <name evidence="2" type="ORF">C8D99_11817</name>
</gene>
<dbReference type="GO" id="GO:0016301">
    <property type="term" value="F:kinase activity"/>
    <property type="evidence" value="ECO:0007669"/>
    <property type="project" value="UniProtKB-KW"/>
</dbReference>
<dbReference type="AlphaFoldDB" id="A0A4R8M4C5"/>
<dbReference type="PROSITE" id="PS01125">
    <property type="entry name" value="ROK"/>
    <property type="match status" value="1"/>
</dbReference>
<proteinExistence type="inferred from homology"/>
<dbReference type="InterPro" id="IPR043129">
    <property type="entry name" value="ATPase_NBD"/>
</dbReference>